<gene>
    <name evidence="2" type="ORF">PoB_007675700</name>
</gene>
<sequence length="127" mass="14069">MLWTACLRRAERESVKIEKEKKASTLKEVVDGEFGACVYSPPIISDVDLRLSRLSIWFVRGQLELAIEGSLPIPWFGLFWDRAGLQQGDLRLSGPLSGQIAGDGSRTSGRRVNADFTADSQYTVPPD</sequence>
<accession>A0AAV4E0Z0</accession>
<feature type="compositionally biased region" description="Polar residues" evidence="1">
    <location>
        <begin position="118"/>
        <end position="127"/>
    </location>
</feature>
<evidence type="ECO:0000313" key="3">
    <source>
        <dbReference type="Proteomes" id="UP000735302"/>
    </source>
</evidence>
<comment type="caution">
    <text evidence="2">The sequence shown here is derived from an EMBL/GenBank/DDBJ whole genome shotgun (WGS) entry which is preliminary data.</text>
</comment>
<reference evidence="2 3" key="1">
    <citation type="journal article" date="2021" name="Elife">
        <title>Chloroplast acquisition without the gene transfer in kleptoplastic sea slugs, Plakobranchus ocellatus.</title>
        <authorList>
            <person name="Maeda T."/>
            <person name="Takahashi S."/>
            <person name="Yoshida T."/>
            <person name="Shimamura S."/>
            <person name="Takaki Y."/>
            <person name="Nagai Y."/>
            <person name="Toyoda A."/>
            <person name="Suzuki Y."/>
            <person name="Arimoto A."/>
            <person name="Ishii H."/>
            <person name="Satoh N."/>
            <person name="Nishiyama T."/>
            <person name="Hasebe M."/>
            <person name="Maruyama T."/>
            <person name="Minagawa J."/>
            <person name="Obokata J."/>
            <person name="Shigenobu S."/>
        </authorList>
    </citation>
    <scope>NUCLEOTIDE SEQUENCE [LARGE SCALE GENOMIC DNA]</scope>
</reference>
<protein>
    <submittedName>
        <fullName evidence="2">Uncharacterized protein</fullName>
    </submittedName>
</protein>
<dbReference type="AlphaFoldDB" id="A0AAV4E0Z0"/>
<organism evidence="2 3">
    <name type="scientific">Plakobranchus ocellatus</name>
    <dbReference type="NCBI Taxonomy" id="259542"/>
    <lineage>
        <taxon>Eukaryota</taxon>
        <taxon>Metazoa</taxon>
        <taxon>Spiralia</taxon>
        <taxon>Lophotrochozoa</taxon>
        <taxon>Mollusca</taxon>
        <taxon>Gastropoda</taxon>
        <taxon>Heterobranchia</taxon>
        <taxon>Euthyneura</taxon>
        <taxon>Panpulmonata</taxon>
        <taxon>Sacoglossa</taxon>
        <taxon>Placobranchoidea</taxon>
        <taxon>Plakobranchidae</taxon>
        <taxon>Plakobranchus</taxon>
    </lineage>
</organism>
<proteinExistence type="predicted"/>
<keyword evidence="3" id="KW-1185">Reference proteome</keyword>
<name>A0AAV4E0Z0_9GAST</name>
<dbReference type="EMBL" id="BLXT01008590">
    <property type="protein sequence ID" value="GFO50252.1"/>
    <property type="molecule type" value="Genomic_DNA"/>
</dbReference>
<feature type="region of interest" description="Disordered" evidence="1">
    <location>
        <begin position="96"/>
        <end position="127"/>
    </location>
</feature>
<evidence type="ECO:0000313" key="2">
    <source>
        <dbReference type="EMBL" id="GFO50252.1"/>
    </source>
</evidence>
<dbReference type="Proteomes" id="UP000735302">
    <property type="component" value="Unassembled WGS sequence"/>
</dbReference>
<evidence type="ECO:0000256" key="1">
    <source>
        <dbReference type="SAM" id="MobiDB-lite"/>
    </source>
</evidence>